<evidence type="ECO:0000313" key="2">
    <source>
        <dbReference type="EMBL" id="SDT01706.1"/>
    </source>
</evidence>
<evidence type="ECO:0008006" key="4">
    <source>
        <dbReference type="Google" id="ProtNLM"/>
    </source>
</evidence>
<protein>
    <recommendedName>
        <fullName evidence="4">Outer membrane lipoprotein-sorting protein</fullName>
    </recommendedName>
</protein>
<evidence type="ECO:0000313" key="3">
    <source>
        <dbReference type="Proteomes" id="UP000199679"/>
    </source>
</evidence>
<gene>
    <name evidence="2" type="ORF">SAMN05216490_2305</name>
</gene>
<dbReference type="EMBL" id="LT629740">
    <property type="protein sequence ID" value="SDT01706.1"/>
    <property type="molecule type" value="Genomic_DNA"/>
</dbReference>
<feature type="signal peptide" evidence="1">
    <location>
        <begin position="1"/>
        <end position="18"/>
    </location>
</feature>
<dbReference type="Proteomes" id="UP000199679">
    <property type="component" value="Chromosome I"/>
</dbReference>
<name>A0A1H1WZ67_MUCMA</name>
<feature type="chain" id="PRO_5009264960" description="Outer membrane lipoprotein-sorting protein" evidence="1">
    <location>
        <begin position="19"/>
        <end position="180"/>
    </location>
</feature>
<accession>A0A1H1WZ67</accession>
<dbReference type="STRING" id="652787.SAMN05216490_2305"/>
<organism evidence="2 3">
    <name type="scientific">Mucilaginibacter mallensis</name>
    <dbReference type="NCBI Taxonomy" id="652787"/>
    <lineage>
        <taxon>Bacteria</taxon>
        <taxon>Pseudomonadati</taxon>
        <taxon>Bacteroidota</taxon>
        <taxon>Sphingobacteriia</taxon>
        <taxon>Sphingobacteriales</taxon>
        <taxon>Sphingobacteriaceae</taxon>
        <taxon>Mucilaginibacter</taxon>
    </lineage>
</organism>
<proteinExistence type="predicted"/>
<keyword evidence="3" id="KW-1185">Reference proteome</keyword>
<evidence type="ECO:0000256" key="1">
    <source>
        <dbReference type="SAM" id="SignalP"/>
    </source>
</evidence>
<keyword evidence="1" id="KW-0732">Signal</keyword>
<sequence length="180" mass="20276">MRLIYLLFLLFISADIHAQICGTSKNNAGEISRYAMVQFGKDTIVMGAPFKIKDKPGMSFDFSTIKNNTNFVFVLRLSDSTLIADSIKVDSSYLLLTMNNSDTLKIMPLKALRSPYGLTKSSGAIMISLRSYFNLERLTALAQYKLIDVKYYLNEDTYINLPVTTLEADKLKIAVGYLLR</sequence>
<reference evidence="2 3" key="1">
    <citation type="submission" date="2016-10" db="EMBL/GenBank/DDBJ databases">
        <authorList>
            <person name="de Groot N.N."/>
        </authorList>
    </citation>
    <scope>NUCLEOTIDE SEQUENCE [LARGE SCALE GENOMIC DNA]</scope>
    <source>
        <strain evidence="2 3">MP1X4</strain>
    </source>
</reference>
<dbReference type="AlphaFoldDB" id="A0A1H1WZ67"/>
<dbReference type="RefSeq" id="WP_091372565.1">
    <property type="nucleotide sequence ID" value="NZ_LT629740.1"/>
</dbReference>